<dbReference type="InterPro" id="IPR000387">
    <property type="entry name" value="Tyr_Pase_dom"/>
</dbReference>
<keyword evidence="4" id="KW-1185">Reference proteome</keyword>
<organism evidence="3 4">
    <name type="scientific">Actinokineospora globicatena</name>
    <dbReference type="NCBI Taxonomy" id="103729"/>
    <lineage>
        <taxon>Bacteria</taxon>
        <taxon>Bacillati</taxon>
        <taxon>Actinomycetota</taxon>
        <taxon>Actinomycetes</taxon>
        <taxon>Pseudonocardiales</taxon>
        <taxon>Pseudonocardiaceae</taxon>
        <taxon>Actinokineospora</taxon>
    </lineage>
</organism>
<comment type="caution">
    <text evidence="3">The sequence shown here is derived from an EMBL/GenBank/DDBJ whole genome shotgun (WGS) entry which is preliminary data.</text>
</comment>
<dbReference type="GO" id="GO:0004721">
    <property type="term" value="F:phosphoprotein phosphatase activity"/>
    <property type="evidence" value="ECO:0007669"/>
    <property type="project" value="InterPro"/>
</dbReference>
<dbReference type="InterPro" id="IPR029021">
    <property type="entry name" value="Prot-tyrosine_phosphatase-like"/>
</dbReference>
<dbReference type="InterPro" id="IPR026893">
    <property type="entry name" value="Tyr/Ser_Pase_IphP-type"/>
</dbReference>
<dbReference type="Pfam" id="PF13350">
    <property type="entry name" value="Y_phosphatase3"/>
    <property type="match status" value="1"/>
</dbReference>
<evidence type="ECO:0000313" key="4">
    <source>
        <dbReference type="Proteomes" id="UP001165042"/>
    </source>
</evidence>
<feature type="domain" description="Tyrosine specific protein phosphatases" evidence="2">
    <location>
        <begin position="120"/>
        <end position="156"/>
    </location>
</feature>
<proteinExistence type="inferred from homology"/>
<dbReference type="PROSITE" id="PS00383">
    <property type="entry name" value="TYR_PHOSPHATASE_1"/>
    <property type="match status" value="1"/>
</dbReference>
<reference evidence="3" key="1">
    <citation type="submission" date="2023-02" db="EMBL/GenBank/DDBJ databases">
        <title>Actinokineospora globicatena NBRC 15670.</title>
        <authorList>
            <person name="Ichikawa N."/>
            <person name="Sato H."/>
            <person name="Tonouchi N."/>
        </authorList>
    </citation>
    <scope>NUCLEOTIDE SEQUENCE</scope>
    <source>
        <strain evidence="3">NBRC 15670</strain>
    </source>
</reference>
<dbReference type="InterPro" id="IPR016130">
    <property type="entry name" value="Tyr_Pase_AS"/>
</dbReference>
<dbReference type="Gene3D" id="3.90.190.10">
    <property type="entry name" value="Protein tyrosine phosphatase superfamily"/>
    <property type="match status" value="1"/>
</dbReference>
<name>A0A9W6V959_9PSEU</name>
<dbReference type="PANTHER" id="PTHR31126:SF1">
    <property type="entry name" value="TYROSINE SPECIFIC PROTEIN PHOSPHATASES DOMAIN-CONTAINING PROTEIN"/>
    <property type="match status" value="1"/>
</dbReference>
<evidence type="ECO:0000313" key="3">
    <source>
        <dbReference type="EMBL" id="GLW90696.1"/>
    </source>
</evidence>
<dbReference type="PANTHER" id="PTHR31126">
    <property type="entry name" value="TYROSINE-PROTEIN PHOSPHATASE"/>
    <property type="match status" value="1"/>
</dbReference>
<sequence>MSRFVELDGCLNFRDLGGHRTVDGREVAWRRLFRADGLHRLTETGRVAFDELGVVTVLDLRTQREVDQKAWRPSPGWAGQWRHVPLVRQTPDWSNQDRATLDDPGFAAAHYAEIVIEGASGLREAVEALAEPGGLPAVFHCAAGKDRTGILAALVLRLLGVPAEDVADDYAVSEQATARWVASVAATGTDDTAATWPYIPPSMLRSDRATMLAFLTERGDITDFAHSLGITDDTIAKLRTALLAP</sequence>
<evidence type="ECO:0000256" key="1">
    <source>
        <dbReference type="ARBA" id="ARBA00009580"/>
    </source>
</evidence>
<dbReference type="PROSITE" id="PS50056">
    <property type="entry name" value="TYR_PHOSPHATASE_2"/>
    <property type="match status" value="1"/>
</dbReference>
<gene>
    <name evidence="3" type="ORF">Aglo03_15120</name>
</gene>
<dbReference type="AlphaFoldDB" id="A0A9W6V959"/>
<dbReference type="SUPFAM" id="SSF52799">
    <property type="entry name" value="(Phosphotyrosine protein) phosphatases II"/>
    <property type="match status" value="1"/>
</dbReference>
<protein>
    <recommendedName>
        <fullName evidence="2">Tyrosine specific protein phosphatases domain-containing protein</fullName>
    </recommendedName>
</protein>
<evidence type="ECO:0000259" key="2">
    <source>
        <dbReference type="PROSITE" id="PS50056"/>
    </source>
</evidence>
<dbReference type="RefSeq" id="WP_285609089.1">
    <property type="nucleotide sequence ID" value="NZ_BSSD01000002.1"/>
</dbReference>
<dbReference type="EMBL" id="BSSD01000002">
    <property type="protein sequence ID" value="GLW90696.1"/>
    <property type="molecule type" value="Genomic_DNA"/>
</dbReference>
<accession>A0A9W6V959</accession>
<comment type="similarity">
    <text evidence="1">Belongs to the protein-tyrosine phosphatase family.</text>
</comment>
<dbReference type="Proteomes" id="UP001165042">
    <property type="component" value="Unassembled WGS sequence"/>
</dbReference>